<dbReference type="Pfam" id="PF03595">
    <property type="entry name" value="SLAC1"/>
    <property type="match status" value="1"/>
</dbReference>
<feature type="transmembrane region" description="Helical" evidence="5">
    <location>
        <begin position="92"/>
        <end position="114"/>
    </location>
</feature>
<feature type="transmembrane region" description="Helical" evidence="5">
    <location>
        <begin position="210"/>
        <end position="228"/>
    </location>
</feature>
<evidence type="ECO:0000313" key="6">
    <source>
        <dbReference type="EMBL" id="SFO06701.1"/>
    </source>
</evidence>
<sequence length="315" mass="34959">MNTFLKKVPMPIVGVMLSFAVLGNLVQSYGEVYRNILGIISAIIFIITTIKFLSDLKGLKNDLDTPIGGSVFLTYTMGIMILATYIKPYNNNAAFGVWIAGVILHLVFLLRFTFKFIGQFKIKQVFPSWFIVYVGIAAAAVTGKAFQPAIGQIAFWFSFICYIILIFVVGKRVFIVKEIPEPALPTLVIFAAPGSLCLAGYLNSFDTKNMIIFWLLLILSQGFYLFAISRLAGLLKLKFYPSYSAFTFPMVISALALKLSNGFLIKQGFNTGILPVIVKIEEAIAVVLVFYVLIRYIVHISTVKVNGLDVIKQAN</sequence>
<comment type="subcellular location">
    <subcellularLocation>
        <location evidence="1">Membrane</location>
        <topology evidence="1">Multi-pass membrane protein</topology>
    </subcellularLocation>
</comment>
<dbReference type="GO" id="GO:0005886">
    <property type="term" value="C:plasma membrane"/>
    <property type="evidence" value="ECO:0007669"/>
    <property type="project" value="TreeGrafter"/>
</dbReference>
<evidence type="ECO:0000256" key="3">
    <source>
        <dbReference type="ARBA" id="ARBA00022989"/>
    </source>
</evidence>
<evidence type="ECO:0000256" key="1">
    <source>
        <dbReference type="ARBA" id="ARBA00004141"/>
    </source>
</evidence>
<dbReference type="PANTHER" id="PTHR37955:SF1">
    <property type="entry name" value="DEP DOMAIN-CONTAINING PROTEIN"/>
    <property type="match status" value="1"/>
</dbReference>
<feature type="transmembrane region" description="Helical" evidence="5">
    <location>
        <begin position="182"/>
        <end position="204"/>
    </location>
</feature>
<name>A0A1I5E6I1_9FIRM</name>
<gene>
    <name evidence="6" type="ORF">SAMN04489757_10829</name>
</gene>
<dbReference type="RefSeq" id="WP_091685370.1">
    <property type="nucleotide sequence ID" value="NZ_BAABFM010000072.1"/>
</dbReference>
<dbReference type="GO" id="GO:0046583">
    <property type="term" value="F:monoatomic cation efflux transmembrane transporter activity"/>
    <property type="evidence" value="ECO:0007669"/>
    <property type="project" value="TreeGrafter"/>
</dbReference>
<feature type="transmembrane region" description="Helical" evidence="5">
    <location>
        <begin position="240"/>
        <end position="260"/>
    </location>
</feature>
<evidence type="ECO:0000313" key="7">
    <source>
        <dbReference type="Proteomes" id="UP000198806"/>
    </source>
</evidence>
<dbReference type="CDD" id="cd09325">
    <property type="entry name" value="TDT_C4-dicarb_trans"/>
    <property type="match status" value="1"/>
</dbReference>
<dbReference type="InterPro" id="IPR052951">
    <property type="entry name" value="Tellurite_res_ion_channel"/>
</dbReference>
<feature type="transmembrane region" description="Helical" evidence="5">
    <location>
        <begin position="126"/>
        <end position="143"/>
    </location>
</feature>
<feature type="transmembrane region" description="Helical" evidence="5">
    <location>
        <begin position="149"/>
        <end position="170"/>
    </location>
</feature>
<keyword evidence="4 5" id="KW-0472">Membrane</keyword>
<keyword evidence="3 5" id="KW-1133">Transmembrane helix</keyword>
<feature type="transmembrane region" description="Helical" evidence="5">
    <location>
        <begin position="272"/>
        <end position="294"/>
    </location>
</feature>
<evidence type="ECO:0000256" key="5">
    <source>
        <dbReference type="SAM" id="Phobius"/>
    </source>
</evidence>
<accession>A0A1I5E6I1</accession>
<evidence type="ECO:0000256" key="2">
    <source>
        <dbReference type="ARBA" id="ARBA00022692"/>
    </source>
</evidence>
<dbReference type="PANTHER" id="PTHR37955">
    <property type="entry name" value="TELLURITE RESISTANCE PROTEIN TEHA"/>
    <property type="match status" value="1"/>
</dbReference>
<dbReference type="AlphaFoldDB" id="A0A1I5E6I1"/>
<dbReference type="EMBL" id="FOWD01000008">
    <property type="protein sequence ID" value="SFO06701.1"/>
    <property type="molecule type" value="Genomic_DNA"/>
</dbReference>
<dbReference type="InterPro" id="IPR038665">
    <property type="entry name" value="Voltage-dep_anion_channel_sf"/>
</dbReference>
<organism evidence="6 7">
    <name type="scientific">Anaerocolumna aminovalerica</name>
    <dbReference type="NCBI Taxonomy" id="1527"/>
    <lineage>
        <taxon>Bacteria</taxon>
        <taxon>Bacillati</taxon>
        <taxon>Bacillota</taxon>
        <taxon>Clostridia</taxon>
        <taxon>Lachnospirales</taxon>
        <taxon>Lachnospiraceae</taxon>
        <taxon>Anaerocolumna</taxon>
    </lineage>
</organism>
<dbReference type="OrthoDB" id="309023at2"/>
<protein>
    <submittedName>
        <fullName evidence="6">Exfoliative toxin A/B</fullName>
    </submittedName>
</protein>
<keyword evidence="7" id="KW-1185">Reference proteome</keyword>
<evidence type="ECO:0000256" key="4">
    <source>
        <dbReference type="ARBA" id="ARBA00023136"/>
    </source>
</evidence>
<reference evidence="6 7" key="1">
    <citation type="submission" date="2016-10" db="EMBL/GenBank/DDBJ databases">
        <authorList>
            <person name="de Groot N.N."/>
        </authorList>
    </citation>
    <scope>NUCLEOTIDE SEQUENCE [LARGE SCALE GENOMIC DNA]</scope>
    <source>
        <strain evidence="6 7">DSM 1283</strain>
    </source>
</reference>
<feature type="transmembrane region" description="Helical" evidence="5">
    <location>
        <begin position="66"/>
        <end position="86"/>
    </location>
</feature>
<feature type="transmembrane region" description="Helical" evidence="5">
    <location>
        <begin position="36"/>
        <end position="54"/>
    </location>
</feature>
<dbReference type="Gene3D" id="1.50.10.150">
    <property type="entry name" value="Voltage-dependent anion channel"/>
    <property type="match status" value="1"/>
</dbReference>
<dbReference type="STRING" id="1527.SAMN04489757_10829"/>
<proteinExistence type="predicted"/>
<dbReference type="Proteomes" id="UP000198806">
    <property type="component" value="Unassembled WGS sequence"/>
</dbReference>
<keyword evidence="2 5" id="KW-0812">Transmembrane</keyword>
<dbReference type="InterPro" id="IPR004695">
    <property type="entry name" value="SLAC1/Mae1/Ssu1/TehA"/>
</dbReference>